<keyword evidence="6 17" id="KW-0679">Respiratory chain</keyword>
<comment type="subcellular location">
    <subcellularLocation>
        <location evidence="17">Mitochondrion inner membrane</location>
        <topology evidence="17">Multi-pass membrane protein</topology>
    </subcellularLocation>
    <subcellularLocation>
        <location evidence="1">Mitochondrion membrane</location>
        <topology evidence="1">Multi-pass membrane protein</topology>
    </subcellularLocation>
</comment>
<dbReference type="GO" id="GO:0042773">
    <property type="term" value="P:ATP synthesis coupled electron transport"/>
    <property type="evidence" value="ECO:0007669"/>
    <property type="project" value="UniProtKB-UniRule"/>
</dbReference>
<evidence type="ECO:0000256" key="7">
    <source>
        <dbReference type="ARBA" id="ARBA00022692"/>
    </source>
</evidence>
<evidence type="ECO:0000256" key="15">
    <source>
        <dbReference type="ARBA" id="ARBA00043911"/>
    </source>
</evidence>
<evidence type="ECO:0000256" key="13">
    <source>
        <dbReference type="ARBA" id="ARBA00023128"/>
    </source>
</evidence>
<evidence type="ECO:0000256" key="16">
    <source>
        <dbReference type="ARBA" id="ARBA00048769"/>
    </source>
</evidence>
<evidence type="ECO:0000256" key="8">
    <source>
        <dbReference type="ARBA" id="ARBA00022967"/>
    </source>
</evidence>
<keyword evidence="14 17" id="KW-0472">Membrane</keyword>
<keyword evidence="11 17" id="KW-0520">NAD</keyword>
<organism evidence="18">
    <name type="scientific">Phelsuma guimbeaui</name>
    <dbReference type="NCBI Taxonomy" id="232314"/>
    <lineage>
        <taxon>Eukaryota</taxon>
        <taxon>Metazoa</taxon>
        <taxon>Chordata</taxon>
        <taxon>Craniata</taxon>
        <taxon>Vertebrata</taxon>
        <taxon>Euteleostomi</taxon>
        <taxon>Lepidosauria</taxon>
        <taxon>Squamata</taxon>
        <taxon>Bifurcata</taxon>
        <taxon>Gekkota</taxon>
        <taxon>Gekkonidae</taxon>
        <taxon>Gekkoninae</taxon>
        <taxon>Phelsuma</taxon>
    </lineage>
</organism>
<dbReference type="EMBL" id="AB661664">
    <property type="protein sequence ID" value="BAP90278.1"/>
    <property type="molecule type" value="Genomic_DNA"/>
</dbReference>
<dbReference type="InterPro" id="IPR039428">
    <property type="entry name" value="NUOK/Mnh_C1-like"/>
</dbReference>
<sequence>MTLMSFTTAVTFSISMLGLTLYRHHLVSALLCIEAMMLSLFISTTTISQTLMATNTIIHPIIILTISVCEGSAGLALLVATIRTHASDHLKTLNLLKC</sequence>
<evidence type="ECO:0000256" key="14">
    <source>
        <dbReference type="ARBA" id="ARBA00023136"/>
    </source>
</evidence>
<accession>A0A0A1H7C9</accession>
<evidence type="ECO:0000256" key="17">
    <source>
        <dbReference type="RuleBase" id="RU004419"/>
    </source>
</evidence>
<dbReference type="PANTHER" id="PTHR11434">
    <property type="entry name" value="NADH-UBIQUINONE OXIDOREDUCTASE SUBUNIT ND4L"/>
    <property type="match status" value="1"/>
</dbReference>
<dbReference type="InterPro" id="IPR001133">
    <property type="entry name" value="NADH_UbQ_OxRdtase_chain4L/K"/>
</dbReference>
<evidence type="ECO:0000313" key="18">
    <source>
        <dbReference type="EMBL" id="BAP90278.1"/>
    </source>
</evidence>
<keyword evidence="12 17" id="KW-0830">Ubiquinone</keyword>
<dbReference type="GO" id="GO:0030964">
    <property type="term" value="C:NADH dehydrogenase complex"/>
    <property type="evidence" value="ECO:0007669"/>
    <property type="project" value="TreeGrafter"/>
</dbReference>
<keyword evidence="13 17" id="KW-0496">Mitochondrion</keyword>
<evidence type="ECO:0000256" key="5">
    <source>
        <dbReference type="ARBA" id="ARBA00022448"/>
    </source>
</evidence>
<keyword evidence="10 17" id="KW-1133">Transmembrane helix</keyword>
<evidence type="ECO:0000256" key="10">
    <source>
        <dbReference type="ARBA" id="ARBA00022989"/>
    </source>
</evidence>
<keyword evidence="9 17" id="KW-0249">Electron transport</keyword>
<dbReference type="Gene3D" id="1.10.287.3510">
    <property type="match status" value="1"/>
</dbReference>
<gene>
    <name evidence="18" type="primary">ND4L</name>
</gene>
<proteinExistence type="inferred from homology"/>
<feature type="transmembrane region" description="Helical" evidence="17">
    <location>
        <begin position="29"/>
        <end position="51"/>
    </location>
</feature>
<dbReference type="GO" id="GO:0005743">
    <property type="term" value="C:mitochondrial inner membrane"/>
    <property type="evidence" value="ECO:0007669"/>
    <property type="project" value="UniProtKB-SubCell"/>
</dbReference>
<protein>
    <recommendedName>
        <fullName evidence="4 17">NADH-ubiquinone oxidoreductase chain 4L</fullName>
        <ecNumber evidence="3 17">7.1.1.2</ecNumber>
    </recommendedName>
</protein>
<name>A0A0A1H7C9_9SAUR</name>
<evidence type="ECO:0000256" key="3">
    <source>
        <dbReference type="ARBA" id="ARBA00012944"/>
    </source>
</evidence>
<dbReference type="GO" id="GO:0016651">
    <property type="term" value="F:oxidoreductase activity, acting on NAD(P)H"/>
    <property type="evidence" value="ECO:0007669"/>
    <property type="project" value="InterPro"/>
</dbReference>
<evidence type="ECO:0000256" key="6">
    <source>
        <dbReference type="ARBA" id="ARBA00022660"/>
    </source>
</evidence>
<geneLocation type="mitochondrion" evidence="18"/>
<reference evidence="18" key="1">
    <citation type="journal article" date="2014" name="BMC Genomics">
        <title>Gene rearrangements in gekkonid mitochondrial genomes with shuffling, loss, and reassignment of tRNA genes.</title>
        <authorList>
            <person name="Kumazawa Y."/>
            <person name="Miura S."/>
            <person name="Yamada C."/>
            <person name="Hashiguchi Y."/>
        </authorList>
    </citation>
    <scope>NUCLEOTIDE SEQUENCE</scope>
    <source>
        <strain evidence="18">Pgui1</strain>
    </source>
</reference>
<keyword evidence="7 17" id="KW-0812">Transmembrane</keyword>
<comment type="catalytic activity">
    <reaction evidence="16">
        <text>a ubiquinone + NADH + 5 H(+)(in) = a ubiquinol + NAD(+) + 4 H(+)(out)</text>
        <dbReference type="Rhea" id="RHEA:29091"/>
        <dbReference type="Rhea" id="RHEA-COMP:9565"/>
        <dbReference type="Rhea" id="RHEA-COMP:9566"/>
        <dbReference type="ChEBI" id="CHEBI:15378"/>
        <dbReference type="ChEBI" id="CHEBI:16389"/>
        <dbReference type="ChEBI" id="CHEBI:17976"/>
        <dbReference type="ChEBI" id="CHEBI:57540"/>
        <dbReference type="ChEBI" id="CHEBI:57945"/>
        <dbReference type="EC" id="7.1.1.2"/>
    </reaction>
    <physiologicalReaction direction="left-to-right" evidence="16">
        <dbReference type="Rhea" id="RHEA:29092"/>
    </physiologicalReaction>
</comment>
<evidence type="ECO:0000256" key="1">
    <source>
        <dbReference type="ARBA" id="ARBA00004225"/>
    </source>
</evidence>
<keyword evidence="17" id="KW-0999">Mitochondrion inner membrane</keyword>
<dbReference type="GO" id="GO:0008137">
    <property type="term" value="F:NADH dehydrogenase (ubiquinone) activity"/>
    <property type="evidence" value="ECO:0007669"/>
    <property type="project" value="UniProtKB-EC"/>
</dbReference>
<dbReference type="PANTHER" id="PTHR11434:SF0">
    <property type="entry name" value="NADH-UBIQUINONE OXIDOREDUCTASE CHAIN 4L"/>
    <property type="match status" value="1"/>
</dbReference>
<comment type="similarity">
    <text evidence="2 17">Belongs to the complex I subunit 4L family.</text>
</comment>
<keyword evidence="8 17" id="KW-1278">Translocase</keyword>
<feature type="transmembrane region" description="Helical" evidence="17">
    <location>
        <begin position="57"/>
        <end position="82"/>
    </location>
</feature>
<evidence type="ECO:0000256" key="9">
    <source>
        <dbReference type="ARBA" id="ARBA00022982"/>
    </source>
</evidence>
<evidence type="ECO:0000256" key="4">
    <source>
        <dbReference type="ARBA" id="ARBA00016612"/>
    </source>
</evidence>
<dbReference type="EC" id="7.1.1.2" evidence="3 17"/>
<evidence type="ECO:0000256" key="12">
    <source>
        <dbReference type="ARBA" id="ARBA00023075"/>
    </source>
</evidence>
<evidence type="ECO:0000256" key="2">
    <source>
        <dbReference type="ARBA" id="ARBA00010519"/>
    </source>
</evidence>
<comment type="function">
    <text evidence="15">Core subunit of the mitochondrial membrane respiratory chain NADH dehydrogenase (Complex I) which catalyzes electron transfer from NADH through the respiratory chain, using ubiquinone as an electron acceptor. Part of the enzyme membrane arm which is embedded in the lipid bilayer and involved in proton translocation.</text>
</comment>
<keyword evidence="5 17" id="KW-0813">Transport</keyword>
<evidence type="ECO:0000256" key="11">
    <source>
        <dbReference type="ARBA" id="ARBA00023027"/>
    </source>
</evidence>
<dbReference type="AlphaFoldDB" id="A0A0A1H7C9"/>
<dbReference type="Pfam" id="PF00420">
    <property type="entry name" value="Oxidored_q2"/>
    <property type="match status" value="1"/>
</dbReference>